<evidence type="ECO:0000313" key="4">
    <source>
        <dbReference type="EMBL" id="KHJ54557.1"/>
    </source>
</evidence>
<comment type="similarity">
    <text evidence="1">Belongs to the DadA oxidoreductase family.</text>
</comment>
<name>A0A0B1Q6M3_9HYPH</name>
<dbReference type="STRING" id="370622.LA66_08115"/>
<dbReference type="OrthoDB" id="9787190at2"/>
<dbReference type="Proteomes" id="UP000030826">
    <property type="component" value="Unassembled WGS sequence"/>
</dbReference>
<dbReference type="SUPFAM" id="SSF51905">
    <property type="entry name" value="FAD/NAD(P)-binding domain"/>
    <property type="match status" value="1"/>
</dbReference>
<gene>
    <name evidence="4" type="ORF">LA66_08115</name>
</gene>
<dbReference type="Gene3D" id="3.50.50.60">
    <property type="entry name" value="FAD/NAD(P)-binding domain"/>
    <property type="match status" value="2"/>
</dbReference>
<dbReference type="AlphaFoldDB" id="A0A0B1Q6M3"/>
<dbReference type="PANTHER" id="PTHR13847:SF280">
    <property type="entry name" value="D-AMINO ACID DEHYDROGENASE"/>
    <property type="match status" value="1"/>
</dbReference>
<dbReference type="GO" id="GO:0055130">
    <property type="term" value="P:D-alanine catabolic process"/>
    <property type="evidence" value="ECO:0007669"/>
    <property type="project" value="TreeGrafter"/>
</dbReference>
<accession>A0A0B1Q6M3</accession>
<evidence type="ECO:0000256" key="2">
    <source>
        <dbReference type="ARBA" id="ARBA00023002"/>
    </source>
</evidence>
<organism evidence="4 5">
    <name type="scientific">Aureimonas altamirensis</name>
    <dbReference type="NCBI Taxonomy" id="370622"/>
    <lineage>
        <taxon>Bacteria</taxon>
        <taxon>Pseudomonadati</taxon>
        <taxon>Pseudomonadota</taxon>
        <taxon>Alphaproteobacteria</taxon>
        <taxon>Hyphomicrobiales</taxon>
        <taxon>Aurantimonadaceae</taxon>
        <taxon>Aureimonas</taxon>
    </lineage>
</organism>
<dbReference type="InterPro" id="IPR036188">
    <property type="entry name" value="FAD/NAD-bd_sf"/>
</dbReference>
<sequence length="442" mass="47707">MGPTVEPVPSSPDIPKEVDIAVIGGGIIGVMTALTLAERGHRVALFEKGTIAAEQSSRNWGWCRRTGRDLRELPLIVDSMAQWEDMNRRTGRETGFRKAGIIYASRTERDVERHRSWADHAREHGIDSRILSPAEFTSHLPGYAVPVAGALSTPEDGRAEPQLATPAMAMAALAAGATIHQGVAVRTIERAAGRVVAVVTEKGRVRCSTVVVAGGAWSRLLLKGLGVELPQLKVRSNVLRTGPTNYPLTSSISVARFALRKRLDGGLTIATSASSQVDLTPDSLRFSRLFLPAFRVEHKNLQLKLNRRFLEEAFLWRPGEADRPSVFEAVRILDPKPDGATIRRIIADVRASIPGLEGIEVAQSWAGMIDTMPDAIPVISPVDAIPGLFIGTGFSGHGFGIGPGAGRLLADLATGSSPAVDPRPFHIERFAKPGEVRAQHWL</sequence>
<comment type="caution">
    <text evidence="4">The sequence shown here is derived from an EMBL/GenBank/DDBJ whole genome shotgun (WGS) entry which is preliminary data.</text>
</comment>
<dbReference type="PANTHER" id="PTHR13847">
    <property type="entry name" value="SARCOSINE DEHYDROGENASE-RELATED"/>
    <property type="match status" value="1"/>
</dbReference>
<dbReference type="Pfam" id="PF01266">
    <property type="entry name" value="DAO"/>
    <property type="match status" value="1"/>
</dbReference>
<dbReference type="RefSeq" id="WP_039191221.1">
    <property type="nucleotide sequence ID" value="NZ_JRFJ01000002.1"/>
</dbReference>
<dbReference type="GO" id="GO:0005886">
    <property type="term" value="C:plasma membrane"/>
    <property type="evidence" value="ECO:0007669"/>
    <property type="project" value="TreeGrafter"/>
</dbReference>
<proteinExistence type="inferred from homology"/>
<dbReference type="EMBL" id="JRFJ01000002">
    <property type="protein sequence ID" value="KHJ54557.1"/>
    <property type="molecule type" value="Genomic_DNA"/>
</dbReference>
<evidence type="ECO:0000313" key="5">
    <source>
        <dbReference type="Proteomes" id="UP000030826"/>
    </source>
</evidence>
<evidence type="ECO:0000259" key="3">
    <source>
        <dbReference type="Pfam" id="PF01266"/>
    </source>
</evidence>
<feature type="domain" description="FAD dependent oxidoreductase" evidence="3">
    <location>
        <begin position="19"/>
        <end position="412"/>
    </location>
</feature>
<dbReference type="Gene3D" id="3.30.9.10">
    <property type="entry name" value="D-Amino Acid Oxidase, subunit A, domain 2"/>
    <property type="match status" value="2"/>
</dbReference>
<dbReference type="GO" id="GO:0005737">
    <property type="term" value="C:cytoplasm"/>
    <property type="evidence" value="ECO:0007669"/>
    <property type="project" value="TreeGrafter"/>
</dbReference>
<reference evidence="4 5" key="1">
    <citation type="submission" date="2014-09" db="EMBL/GenBank/DDBJ databases">
        <title>Isolation and characterization of Aurantimonas altamirensis ON-56566 from clinical sample following a dog bite.</title>
        <authorList>
            <person name="Eshaghi A."/>
            <person name="Li A."/>
            <person name="Shahinas D."/>
            <person name="Bahn P."/>
            <person name="Kus J.V."/>
            <person name="Patel S.N."/>
        </authorList>
    </citation>
    <scope>NUCLEOTIDE SEQUENCE [LARGE SCALE GENOMIC DNA]</scope>
    <source>
        <strain evidence="4 5">ON-56566</strain>
    </source>
</reference>
<evidence type="ECO:0000256" key="1">
    <source>
        <dbReference type="ARBA" id="ARBA00009410"/>
    </source>
</evidence>
<keyword evidence="2" id="KW-0560">Oxidoreductase</keyword>
<dbReference type="GO" id="GO:0008718">
    <property type="term" value="F:D-amino-acid dehydrogenase activity"/>
    <property type="evidence" value="ECO:0007669"/>
    <property type="project" value="TreeGrafter"/>
</dbReference>
<dbReference type="InterPro" id="IPR006076">
    <property type="entry name" value="FAD-dep_OxRdtase"/>
</dbReference>
<protein>
    <submittedName>
        <fullName evidence="4">D-amino acid oxidase</fullName>
    </submittedName>
</protein>